<comment type="cofactor">
    <cofactor evidence="1 6">
        <name>pyridoxal 5'-phosphate</name>
        <dbReference type="ChEBI" id="CHEBI:597326"/>
    </cofactor>
</comment>
<protein>
    <recommendedName>
        <fullName evidence="6">Aromatic amino acid aminotransferase</fullName>
        <shortName evidence="6">ArAT</shortName>
        <ecNumber evidence="6">2.6.1.57</ecNumber>
    </recommendedName>
</protein>
<accession>A0ABV7PY16</accession>
<comment type="catalytic activity">
    <reaction evidence="6">
        <text>an aromatic L-alpha-amino acid + 2-oxoglutarate = an aromatic oxo-acid + L-glutamate</text>
        <dbReference type="Rhea" id="RHEA:17533"/>
        <dbReference type="ChEBI" id="CHEBI:16810"/>
        <dbReference type="ChEBI" id="CHEBI:29985"/>
        <dbReference type="ChEBI" id="CHEBI:73309"/>
        <dbReference type="ChEBI" id="CHEBI:84824"/>
        <dbReference type="EC" id="2.6.1.57"/>
    </reaction>
</comment>
<evidence type="ECO:0000313" key="9">
    <source>
        <dbReference type="Proteomes" id="UP001595712"/>
    </source>
</evidence>
<dbReference type="InterPro" id="IPR001917">
    <property type="entry name" value="Aminotrans_II_pyridoxalP_BS"/>
</dbReference>
<dbReference type="HAMAP" id="MF_01023">
    <property type="entry name" value="HisC_aminotrans_2"/>
    <property type="match status" value="1"/>
</dbReference>
<evidence type="ECO:0000256" key="6">
    <source>
        <dbReference type="HAMAP-Rule" id="MF_01513"/>
    </source>
</evidence>
<comment type="subunit">
    <text evidence="2 6">Homodimer.</text>
</comment>
<dbReference type="PANTHER" id="PTHR43643:SF3">
    <property type="entry name" value="HISTIDINOL-PHOSPHATE AMINOTRANSFERASE"/>
    <property type="match status" value="1"/>
</dbReference>
<dbReference type="HAMAP" id="MF_01513">
    <property type="entry name" value="Phe_aminotrans_2"/>
    <property type="match status" value="1"/>
</dbReference>
<evidence type="ECO:0000259" key="7">
    <source>
        <dbReference type="Pfam" id="PF00155"/>
    </source>
</evidence>
<reference evidence="9" key="1">
    <citation type="journal article" date="2019" name="Int. J. Syst. Evol. Microbiol.">
        <title>The Global Catalogue of Microorganisms (GCM) 10K type strain sequencing project: providing services to taxonomists for standard genome sequencing and annotation.</title>
        <authorList>
            <consortium name="The Broad Institute Genomics Platform"/>
            <consortium name="The Broad Institute Genome Sequencing Center for Infectious Disease"/>
            <person name="Wu L."/>
            <person name="Ma J."/>
        </authorList>
    </citation>
    <scope>NUCLEOTIDE SEQUENCE [LARGE SCALE GENOMIC DNA]</scope>
    <source>
        <strain evidence="9">CGMCC 4.7396</strain>
    </source>
</reference>
<evidence type="ECO:0000256" key="4">
    <source>
        <dbReference type="ARBA" id="ARBA00022679"/>
    </source>
</evidence>
<dbReference type="Gene3D" id="3.90.1150.10">
    <property type="entry name" value="Aspartate Aminotransferase, domain 1"/>
    <property type="match status" value="1"/>
</dbReference>
<proteinExistence type="inferred from homology"/>
<evidence type="ECO:0000256" key="1">
    <source>
        <dbReference type="ARBA" id="ARBA00001933"/>
    </source>
</evidence>
<feature type="modified residue" description="N6-(pyridoxal phosphate)lysine" evidence="6">
    <location>
        <position position="216"/>
    </location>
</feature>
<dbReference type="InterPro" id="IPR015422">
    <property type="entry name" value="PyrdxlP-dep_Trfase_small"/>
</dbReference>
<dbReference type="PANTHER" id="PTHR43643">
    <property type="entry name" value="HISTIDINOL-PHOSPHATE AMINOTRANSFERASE 2"/>
    <property type="match status" value="1"/>
</dbReference>
<dbReference type="CDD" id="cd00609">
    <property type="entry name" value="AAT_like"/>
    <property type="match status" value="1"/>
</dbReference>
<dbReference type="PROSITE" id="PS00599">
    <property type="entry name" value="AA_TRANSFER_CLASS_2"/>
    <property type="match status" value="1"/>
</dbReference>
<dbReference type="Gene3D" id="3.40.640.10">
    <property type="entry name" value="Type I PLP-dependent aspartate aminotransferase-like (Major domain)"/>
    <property type="match status" value="1"/>
</dbReference>
<dbReference type="SUPFAM" id="SSF53383">
    <property type="entry name" value="PLP-dependent transferases"/>
    <property type="match status" value="1"/>
</dbReference>
<dbReference type="Pfam" id="PF00155">
    <property type="entry name" value="Aminotran_1_2"/>
    <property type="match status" value="1"/>
</dbReference>
<dbReference type="InterPro" id="IPR005861">
    <property type="entry name" value="HisP_aminotrans"/>
</dbReference>
<dbReference type="EC" id="2.6.1.57" evidence="6"/>
<name>A0ABV7PY16_9ACTN</name>
<dbReference type="NCBIfam" id="NF002878">
    <property type="entry name" value="PRK03321.1"/>
    <property type="match status" value="1"/>
</dbReference>
<dbReference type="RefSeq" id="WP_387972443.1">
    <property type="nucleotide sequence ID" value="NZ_JBHRWO010000007.1"/>
</dbReference>
<keyword evidence="5 6" id="KW-0663">Pyridoxal phosphate</keyword>
<evidence type="ECO:0000256" key="2">
    <source>
        <dbReference type="ARBA" id="ARBA00011738"/>
    </source>
</evidence>
<comment type="caution">
    <text evidence="8">The sequence shown here is derived from an EMBL/GenBank/DDBJ whole genome shotgun (WGS) entry which is preliminary data.</text>
</comment>
<comment type="function">
    <text evidence="6">Aminotransferase that catalyzes the conversion of aromatic amino acids and 2-oxoglutarate into corresponding aromatic oxo acids and L-glutamate.</text>
</comment>
<keyword evidence="4 6" id="KW-0808">Transferase</keyword>
<feature type="domain" description="Aminotransferase class I/classII large" evidence="7">
    <location>
        <begin position="23"/>
        <end position="345"/>
    </location>
</feature>
<dbReference type="EMBL" id="JBHRWO010000007">
    <property type="protein sequence ID" value="MFC3492218.1"/>
    <property type="molecule type" value="Genomic_DNA"/>
</dbReference>
<dbReference type="InterPro" id="IPR050106">
    <property type="entry name" value="HistidinolP_aminotransfase"/>
</dbReference>
<dbReference type="InterPro" id="IPR024892">
    <property type="entry name" value="ArAT"/>
</dbReference>
<dbReference type="NCBIfam" id="TIGR01141">
    <property type="entry name" value="hisC"/>
    <property type="match status" value="1"/>
</dbReference>
<comment type="similarity">
    <text evidence="6">Belongs to the class-II pyridoxal-phosphate-dependent aminotransferase family.</text>
</comment>
<sequence length="353" mass="38200">MSDPLREDLESIPRYVPGKAIPDAVKLSSNEVPYGPLPGVVEAVTEAAETVHRYPDLGVVKLRDVLSQRLGLPAERIVTGTGSVALIGHLMQAVARPGSEVVYSWRSFEAYPIAATVAGLKSIQVPNTADHRHDIDAMLAAVGPNTRAIVICSPNNPTGPAVTAEELDRVFASVPEDVLVVVDEAYREFVTDPACPDAIERYADRPNAVVFRTFSKAWGLAGLRVGYMVARPDVADAVSRCVIPFAVNAAAQRAALAALEAEGEMRRRVALVTSERKRTVMAARELVPDVPDSQANFFWLPLGERAVAFAAHCEKRSILVRPFAGDGVRVTIGLPEENDAFLEALRAFVEEER</sequence>
<evidence type="ECO:0000256" key="3">
    <source>
        <dbReference type="ARBA" id="ARBA00022576"/>
    </source>
</evidence>
<organism evidence="8 9">
    <name type="scientific">Glycomyces rhizosphaerae</name>
    <dbReference type="NCBI Taxonomy" id="2054422"/>
    <lineage>
        <taxon>Bacteria</taxon>
        <taxon>Bacillati</taxon>
        <taxon>Actinomycetota</taxon>
        <taxon>Actinomycetes</taxon>
        <taxon>Glycomycetales</taxon>
        <taxon>Glycomycetaceae</taxon>
        <taxon>Glycomyces</taxon>
    </lineage>
</organism>
<dbReference type="GO" id="GO:0004400">
    <property type="term" value="F:histidinol-phosphate transaminase activity"/>
    <property type="evidence" value="ECO:0007669"/>
    <property type="project" value="UniProtKB-EC"/>
</dbReference>
<keyword evidence="9" id="KW-1185">Reference proteome</keyword>
<dbReference type="InterPro" id="IPR015421">
    <property type="entry name" value="PyrdxlP-dep_Trfase_major"/>
</dbReference>
<keyword evidence="3 6" id="KW-0032">Aminotransferase</keyword>
<gene>
    <name evidence="8" type="primary">hisC</name>
    <name evidence="6" type="synonym">pat</name>
    <name evidence="8" type="ORF">ACFO8M_06955</name>
</gene>
<evidence type="ECO:0000256" key="5">
    <source>
        <dbReference type="ARBA" id="ARBA00022898"/>
    </source>
</evidence>
<evidence type="ECO:0000313" key="8">
    <source>
        <dbReference type="EMBL" id="MFC3492218.1"/>
    </source>
</evidence>
<dbReference type="InterPro" id="IPR004839">
    <property type="entry name" value="Aminotransferase_I/II_large"/>
</dbReference>
<dbReference type="Proteomes" id="UP001595712">
    <property type="component" value="Unassembled WGS sequence"/>
</dbReference>
<dbReference type="InterPro" id="IPR015424">
    <property type="entry name" value="PyrdxlP-dep_Trfase"/>
</dbReference>